<dbReference type="EMBL" id="VDUZ01000057">
    <property type="protein sequence ID" value="TXL70555.1"/>
    <property type="molecule type" value="Genomic_DNA"/>
</dbReference>
<dbReference type="InterPro" id="IPR018060">
    <property type="entry name" value="HTH_AraC"/>
</dbReference>
<dbReference type="Gene3D" id="1.10.10.60">
    <property type="entry name" value="Homeodomain-like"/>
    <property type="match status" value="1"/>
</dbReference>
<dbReference type="Pfam" id="PF12833">
    <property type="entry name" value="HTH_18"/>
    <property type="match status" value="1"/>
</dbReference>
<dbReference type="GO" id="GO:0043565">
    <property type="term" value="F:sequence-specific DNA binding"/>
    <property type="evidence" value="ECO:0007669"/>
    <property type="project" value="InterPro"/>
</dbReference>
<proteinExistence type="predicted"/>
<dbReference type="InterPro" id="IPR050204">
    <property type="entry name" value="AraC_XylS_family_regulators"/>
</dbReference>
<dbReference type="RefSeq" id="WP_147851468.1">
    <property type="nucleotide sequence ID" value="NZ_VDUZ01000057.1"/>
</dbReference>
<organism evidence="5 6">
    <name type="scientific">Vineibacter terrae</name>
    <dbReference type="NCBI Taxonomy" id="2586908"/>
    <lineage>
        <taxon>Bacteria</taxon>
        <taxon>Pseudomonadati</taxon>
        <taxon>Pseudomonadota</taxon>
        <taxon>Alphaproteobacteria</taxon>
        <taxon>Hyphomicrobiales</taxon>
        <taxon>Vineibacter</taxon>
    </lineage>
</organism>
<dbReference type="AlphaFoldDB" id="A0A5C8P9S7"/>
<keyword evidence="6" id="KW-1185">Reference proteome</keyword>
<dbReference type="GO" id="GO:0003700">
    <property type="term" value="F:DNA-binding transcription factor activity"/>
    <property type="evidence" value="ECO:0007669"/>
    <property type="project" value="InterPro"/>
</dbReference>
<gene>
    <name evidence="5" type="ORF">FHP25_34025</name>
</gene>
<evidence type="ECO:0000313" key="5">
    <source>
        <dbReference type="EMBL" id="TXL70555.1"/>
    </source>
</evidence>
<dbReference type="PROSITE" id="PS01124">
    <property type="entry name" value="HTH_ARAC_FAMILY_2"/>
    <property type="match status" value="1"/>
</dbReference>
<dbReference type="InterPro" id="IPR009057">
    <property type="entry name" value="Homeodomain-like_sf"/>
</dbReference>
<reference evidence="5 6" key="1">
    <citation type="submission" date="2019-06" db="EMBL/GenBank/DDBJ databases">
        <title>New taxonomy in bacterial strain CC-CFT640, isolated from vineyard.</title>
        <authorList>
            <person name="Lin S.-Y."/>
            <person name="Tsai C.-F."/>
            <person name="Young C.-C."/>
        </authorList>
    </citation>
    <scope>NUCLEOTIDE SEQUENCE [LARGE SCALE GENOMIC DNA]</scope>
    <source>
        <strain evidence="5 6">CC-CFT640</strain>
    </source>
</reference>
<dbReference type="SMART" id="SM00342">
    <property type="entry name" value="HTH_ARAC"/>
    <property type="match status" value="1"/>
</dbReference>
<dbReference type="PRINTS" id="PR00032">
    <property type="entry name" value="HTHARAC"/>
</dbReference>
<name>A0A5C8P9S7_9HYPH</name>
<evidence type="ECO:0000313" key="6">
    <source>
        <dbReference type="Proteomes" id="UP000321638"/>
    </source>
</evidence>
<evidence type="ECO:0000256" key="2">
    <source>
        <dbReference type="ARBA" id="ARBA00023125"/>
    </source>
</evidence>
<feature type="domain" description="HTH araC/xylS-type" evidence="4">
    <location>
        <begin position="221"/>
        <end position="322"/>
    </location>
</feature>
<dbReference type="OrthoDB" id="9802263at2"/>
<evidence type="ECO:0000256" key="3">
    <source>
        <dbReference type="ARBA" id="ARBA00023163"/>
    </source>
</evidence>
<dbReference type="SUPFAM" id="SSF46689">
    <property type="entry name" value="Homeodomain-like"/>
    <property type="match status" value="1"/>
</dbReference>
<dbReference type="InterPro" id="IPR020449">
    <property type="entry name" value="Tscrpt_reg_AraC-type_HTH"/>
</dbReference>
<evidence type="ECO:0000259" key="4">
    <source>
        <dbReference type="PROSITE" id="PS01124"/>
    </source>
</evidence>
<keyword evidence="3" id="KW-0804">Transcription</keyword>
<dbReference type="PANTHER" id="PTHR46796:SF12">
    <property type="entry name" value="HTH-TYPE DNA-BINDING TRANSCRIPTIONAL ACTIVATOR EUTR"/>
    <property type="match status" value="1"/>
</dbReference>
<sequence>MDAQPGTSDGALSQLWFNDSDEFAALLGYADARLTRLSKGSSKTRLVLGKICDLEFRTTKTTGFHHLEGSLDAGIVHMHMDLGSGGSRRLGGRAVEISDLVVGAGGAQFDFLTAEQYDGVDFRLPETLVAAALDLREPISAELFRGTTLHVVTNCDRWITRVRGLTEALIASCTQPAGSRAHEHAHAGISDALVAMLLLPWKRSDTVAFRSLYYQRLPIVRRVTEFMHANLGEPLMTHDLCRAGRASERAVEYAFRDVCGIGPKQYLKMLRLNRVRRDLKALPADVASVTQIAHQYGFWHMGHFSKDYRQLFGETPRQTRNRRT</sequence>
<evidence type="ECO:0000256" key="1">
    <source>
        <dbReference type="ARBA" id="ARBA00023015"/>
    </source>
</evidence>
<dbReference type="PANTHER" id="PTHR46796">
    <property type="entry name" value="HTH-TYPE TRANSCRIPTIONAL ACTIVATOR RHAS-RELATED"/>
    <property type="match status" value="1"/>
</dbReference>
<keyword evidence="1" id="KW-0805">Transcription regulation</keyword>
<keyword evidence="2" id="KW-0238">DNA-binding</keyword>
<comment type="caution">
    <text evidence="5">The sequence shown here is derived from an EMBL/GenBank/DDBJ whole genome shotgun (WGS) entry which is preliminary data.</text>
</comment>
<dbReference type="Proteomes" id="UP000321638">
    <property type="component" value="Unassembled WGS sequence"/>
</dbReference>
<dbReference type="PROSITE" id="PS00041">
    <property type="entry name" value="HTH_ARAC_FAMILY_1"/>
    <property type="match status" value="1"/>
</dbReference>
<dbReference type="InterPro" id="IPR018062">
    <property type="entry name" value="HTH_AraC-typ_CS"/>
</dbReference>
<protein>
    <submittedName>
        <fullName evidence="5">Helix-turn-helix domain-containing protein</fullName>
    </submittedName>
</protein>
<accession>A0A5C8P9S7</accession>